<sequence length="119" mass="13761">DTSPPPSISDLQEQWPVLFTKLWLCDYFNTLTGIVIDSCLTQALLNKGKRIVNFFKSQKTKLRREIQCLKNEIDGYIRGNDDLTATAAILLLMTHFKEKDESLFLLEDNTRSRPLQPWS</sequence>
<dbReference type="STRING" id="62062.ENSHHUP00000024282"/>
<keyword evidence="1" id="KW-0175">Coiled coil</keyword>
<keyword evidence="3" id="KW-1185">Reference proteome</keyword>
<evidence type="ECO:0000313" key="3">
    <source>
        <dbReference type="Proteomes" id="UP000314982"/>
    </source>
</evidence>
<proteinExistence type="predicted"/>
<reference evidence="2" key="2">
    <citation type="submission" date="2025-08" db="UniProtKB">
        <authorList>
            <consortium name="Ensembl"/>
        </authorList>
    </citation>
    <scope>IDENTIFICATION</scope>
</reference>
<evidence type="ECO:0000313" key="2">
    <source>
        <dbReference type="Ensembl" id="ENSHHUP00000024282.1"/>
    </source>
</evidence>
<reference evidence="3" key="1">
    <citation type="submission" date="2018-06" db="EMBL/GenBank/DDBJ databases">
        <title>Genome assembly of Danube salmon.</title>
        <authorList>
            <person name="Macqueen D.J."/>
            <person name="Gundappa M.K."/>
        </authorList>
    </citation>
    <scope>NUCLEOTIDE SEQUENCE [LARGE SCALE GENOMIC DNA]</scope>
</reference>
<dbReference type="Proteomes" id="UP000314982">
    <property type="component" value="Unassembled WGS sequence"/>
</dbReference>
<accession>A0A4W5LEL4</accession>
<name>A0A4W5LEL4_9TELE</name>
<organism evidence="2 3">
    <name type="scientific">Hucho hucho</name>
    <name type="common">huchen</name>
    <dbReference type="NCBI Taxonomy" id="62062"/>
    <lineage>
        <taxon>Eukaryota</taxon>
        <taxon>Metazoa</taxon>
        <taxon>Chordata</taxon>
        <taxon>Craniata</taxon>
        <taxon>Vertebrata</taxon>
        <taxon>Euteleostomi</taxon>
        <taxon>Actinopterygii</taxon>
        <taxon>Neopterygii</taxon>
        <taxon>Teleostei</taxon>
        <taxon>Protacanthopterygii</taxon>
        <taxon>Salmoniformes</taxon>
        <taxon>Salmonidae</taxon>
        <taxon>Salmoninae</taxon>
        <taxon>Hucho</taxon>
    </lineage>
</organism>
<protein>
    <submittedName>
        <fullName evidence="2">Uncharacterized protein</fullName>
    </submittedName>
</protein>
<dbReference type="Ensembl" id="ENSHHUT00000025194.1">
    <property type="protein sequence ID" value="ENSHHUP00000024282.1"/>
    <property type="gene ID" value="ENSHHUG00000015243.1"/>
</dbReference>
<dbReference type="AlphaFoldDB" id="A0A4W5LEL4"/>
<reference evidence="2" key="3">
    <citation type="submission" date="2025-09" db="UniProtKB">
        <authorList>
            <consortium name="Ensembl"/>
        </authorList>
    </citation>
    <scope>IDENTIFICATION</scope>
</reference>
<feature type="coiled-coil region" evidence="1">
    <location>
        <begin position="52"/>
        <end position="79"/>
    </location>
</feature>
<dbReference type="GeneTree" id="ENSGT01060000252598"/>
<evidence type="ECO:0000256" key="1">
    <source>
        <dbReference type="SAM" id="Coils"/>
    </source>
</evidence>